<dbReference type="InterPro" id="IPR025997">
    <property type="entry name" value="SBP_2_dom"/>
</dbReference>
<protein>
    <submittedName>
        <fullName evidence="6">D-ribose ABC transporter substrate-binding protein</fullName>
    </submittedName>
</protein>
<dbReference type="GO" id="GO:0030313">
    <property type="term" value="C:cell envelope"/>
    <property type="evidence" value="ECO:0007669"/>
    <property type="project" value="UniProtKB-SubCell"/>
</dbReference>
<sequence>MIRWKTTTDRADRRAGRSWKIAALASAAVLVTAMSGCATSSDGAGSGGDGDVVVGYSGYTLSNPYFTGLIKGLEKGATSHGFKLLQTNSNGDNNTQVNDIQNLITKGAKYIVISPADASAIVPAVKAAKAAGATVIAISDTIKSDDVQFTVAMNHVTIGEQSAQGIVDFLTKKNGSPSGKILDIQGIAGSSAATDREKGFNNIISKYPDIDVVARQDGGFDTDKTYRVMTDLLQAHKGVEAVFTSNDSEAQGATKAIEAAGLLTKVGEPGHIFVTGNDAPAPAIADIRAGRQDMTVSSNPIKLSELVMDKIAEIEAGKDVSGFIEWPGMIITPANIDSAEVKDYGIWADQVG</sequence>
<name>A0A371P4Z3_9ACTN</name>
<comment type="subcellular location">
    <subcellularLocation>
        <location evidence="1">Cell envelope</location>
    </subcellularLocation>
</comment>
<comment type="caution">
    <text evidence="6">The sequence shown here is derived from an EMBL/GenBank/DDBJ whole genome shotgun (WGS) entry which is preliminary data.</text>
</comment>
<evidence type="ECO:0000259" key="5">
    <source>
        <dbReference type="Pfam" id="PF13407"/>
    </source>
</evidence>
<dbReference type="EMBL" id="QUBR01000002">
    <property type="protein sequence ID" value="REK70925.1"/>
    <property type="molecule type" value="Genomic_DNA"/>
</dbReference>
<dbReference type="PANTHER" id="PTHR46847:SF1">
    <property type="entry name" value="D-ALLOSE-BINDING PERIPLASMIC PROTEIN-RELATED"/>
    <property type="match status" value="1"/>
</dbReference>
<keyword evidence="7" id="KW-1185">Reference proteome</keyword>
<comment type="similarity">
    <text evidence="2">Belongs to the bacterial solute-binding protein 2 family.</text>
</comment>
<reference evidence="6 7" key="1">
    <citation type="submission" date="2018-08" db="EMBL/GenBank/DDBJ databases">
        <title>Aeromicrobium sp. M2KJ-4, whole genome shotgun sequence.</title>
        <authorList>
            <person name="Tuo L."/>
        </authorList>
    </citation>
    <scope>NUCLEOTIDE SEQUENCE [LARGE SCALE GENOMIC DNA]</scope>
    <source>
        <strain evidence="6 7">M2KJ-4</strain>
    </source>
</reference>
<evidence type="ECO:0000256" key="3">
    <source>
        <dbReference type="ARBA" id="ARBA00022729"/>
    </source>
</evidence>
<dbReference type="GO" id="GO:0030246">
    <property type="term" value="F:carbohydrate binding"/>
    <property type="evidence" value="ECO:0007669"/>
    <property type="project" value="UniProtKB-ARBA"/>
</dbReference>
<feature type="signal peptide" evidence="4">
    <location>
        <begin position="1"/>
        <end position="40"/>
    </location>
</feature>
<evidence type="ECO:0000313" key="6">
    <source>
        <dbReference type="EMBL" id="REK70925.1"/>
    </source>
</evidence>
<feature type="domain" description="Periplasmic binding protein" evidence="5">
    <location>
        <begin position="54"/>
        <end position="318"/>
    </location>
</feature>
<dbReference type="OrthoDB" id="9800520at2"/>
<dbReference type="SUPFAM" id="SSF53822">
    <property type="entry name" value="Periplasmic binding protein-like I"/>
    <property type="match status" value="1"/>
</dbReference>
<feature type="chain" id="PRO_5038664067" evidence="4">
    <location>
        <begin position="41"/>
        <end position="352"/>
    </location>
</feature>
<dbReference type="Pfam" id="PF13407">
    <property type="entry name" value="Peripla_BP_4"/>
    <property type="match status" value="1"/>
</dbReference>
<evidence type="ECO:0000256" key="2">
    <source>
        <dbReference type="ARBA" id="ARBA00007639"/>
    </source>
</evidence>
<organism evidence="6 7">
    <name type="scientific">Aeromicrobium endophyticum</name>
    <dbReference type="NCBI Taxonomy" id="2292704"/>
    <lineage>
        <taxon>Bacteria</taxon>
        <taxon>Bacillati</taxon>
        <taxon>Actinomycetota</taxon>
        <taxon>Actinomycetes</taxon>
        <taxon>Propionibacteriales</taxon>
        <taxon>Nocardioidaceae</taxon>
        <taxon>Aeromicrobium</taxon>
    </lineage>
</organism>
<dbReference type="CDD" id="cd01536">
    <property type="entry name" value="PBP1_ABC_sugar_binding-like"/>
    <property type="match status" value="1"/>
</dbReference>
<evidence type="ECO:0000256" key="1">
    <source>
        <dbReference type="ARBA" id="ARBA00004196"/>
    </source>
</evidence>
<accession>A0A371P4Z3</accession>
<dbReference type="Gene3D" id="3.40.50.2300">
    <property type="match status" value="2"/>
</dbReference>
<keyword evidence="3 4" id="KW-0732">Signal</keyword>
<evidence type="ECO:0000256" key="4">
    <source>
        <dbReference type="SAM" id="SignalP"/>
    </source>
</evidence>
<dbReference type="RefSeq" id="WP_119705509.1">
    <property type="nucleotide sequence ID" value="NZ_JBHSOI010000002.1"/>
</dbReference>
<evidence type="ECO:0000313" key="7">
    <source>
        <dbReference type="Proteomes" id="UP000265581"/>
    </source>
</evidence>
<dbReference type="PANTHER" id="PTHR46847">
    <property type="entry name" value="D-ALLOSE-BINDING PERIPLASMIC PROTEIN-RELATED"/>
    <property type="match status" value="1"/>
</dbReference>
<dbReference type="Proteomes" id="UP000265581">
    <property type="component" value="Unassembled WGS sequence"/>
</dbReference>
<gene>
    <name evidence="6" type="ORF">DX116_17755</name>
</gene>
<dbReference type="InterPro" id="IPR028082">
    <property type="entry name" value="Peripla_BP_I"/>
</dbReference>
<proteinExistence type="inferred from homology"/>
<dbReference type="AlphaFoldDB" id="A0A371P4Z3"/>